<feature type="region of interest" description="Disordered" evidence="1">
    <location>
        <begin position="36"/>
        <end position="100"/>
    </location>
</feature>
<name>F9W9G6_TRYCI</name>
<evidence type="ECO:0000313" key="3">
    <source>
        <dbReference type="Proteomes" id="UP000000702"/>
    </source>
</evidence>
<reference evidence="3" key="1">
    <citation type="submission" date="2011-07" db="EMBL/GenBank/DDBJ databases">
        <title>Divergent evolution of antigenic variation in African trypanosomes.</title>
        <authorList>
            <person name="Jackson A.P."/>
            <person name="Berry A."/>
            <person name="Allison H.C."/>
            <person name="Burton P."/>
            <person name="Anderson J."/>
            <person name="Aslett M."/>
            <person name="Brown R."/>
            <person name="Corton N."/>
            <person name="Harris D."/>
            <person name="Hauser H."/>
            <person name="Gamble J."/>
            <person name="Gilderthorp R."/>
            <person name="McQuillan J."/>
            <person name="Quail M.A."/>
            <person name="Sanders M."/>
            <person name="Van Tonder A."/>
            <person name="Ginger M.L."/>
            <person name="Donelson J.E."/>
            <person name="Field M.C."/>
            <person name="Barry J.D."/>
            <person name="Berriman M."/>
            <person name="Hertz-Fowler C."/>
        </authorList>
    </citation>
    <scope>NUCLEOTIDE SEQUENCE [LARGE SCALE GENOMIC DNA]</scope>
    <source>
        <strain evidence="3">IL3000</strain>
    </source>
</reference>
<dbReference type="EMBL" id="CAEQ01001306">
    <property type="protein sequence ID" value="CCD13866.1"/>
    <property type="molecule type" value="Genomic_DNA"/>
</dbReference>
<sequence length="204" mass="23756">MLPSRWIVEISRQKHAAEIWFRPQALFTRVDSIKKEKRKEGGSNLFVPRSNYPTKREKEAGEQMRELLSKKKRARHKPQTSFPSTQRTCKGAPHPSDQPPLIYNVGKGSKSASAKRIQPLLQFLVTLHVFTLRFNLLTLRHLRELRRTYNCSLHLSLGDLNHHLIHFLVQLSVADVLIECIVNRVVHHFLNQPSFHHLPAHRLH</sequence>
<accession>F9W9G6</accession>
<protein>
    <submittedName>
        <fullName evidence="2">WGS project CAEQ00000000 data, annotated contig 1858</fullName>
    </submittedName>
</protein>
<dbReference type="AlphaFoldDB" id="F9W9G6"/>
<comment type="caution">
    <text evidence="2">The sequence shown here is derived from an EMBL/GenBank/DDBJ whole genome shotgun (WGS) entry which is preliminary data.</text>
</comment>
<gene>
    <name evidence="2" type="ORF">TCIL3000_0_45570</name>
</gene>
<feature type="compositionally biased region" description="Polar residues" evidence="1">
    <location>
        <begin position="79"/>
        <end position="88"/>
    </location>
</feature>
<organism evidence="2 3">
    <name type="scientific">Trypanosoma congolense (strain IL3000)</name>
    <dbReference type="NCBI Taxonomy" id="1068625"/>
    <lineage>
        <taxon>Eukaryota</taxon>
        <taxon>Discoba</taxon>
        <taxon>Euglenozoa</taxon>
        <taxon>Kinetoplastea</taxon>
        <taxon>Metakinetoplastina</taxon>
        <taxon>Trypanosomatida</taxon>
        <taxon>Trypanosomatidae</taxon>
        <taxon>Trypanosoma</taxon>
        <taxon>Nannomonas</taxon>
    </lineage>
</organism>
<dbReference type="Proteomes" id="UP000000702">
    <property type="component" value="Unassembled WGS sequence"/>
</dbReference>
<proteinExistence type="predicted"/>
<evidence type="ECO:0000313" key="2">
    <source>
        <dbReference type="EMBL" id="CCD13866.1"/>
    </source>
</evidence>
<dbReference type="VEuPathDB" id="TriTrypDB:TcIL3000_0_45570"/>
<feature type="compositionally biased region" description="Basic and acidic residues" evidence="1">
    <location>
        <begin position="54"/>
        <end position="69"/>
    </location>
</feature>
<keyword evidence="3" id="KW-1185">Reference proteome</keyword>
<evidence type="ECO:0000256" key="1">
    <source>
        <dbReference type="SAM" id="MobiDB-lite"/>
    </source>
</evidence>
<reference evidence="2 3" key="2">
    <citation type="journal article" date="2012" name="Proc. Natl. Acad. Sci. U.S.A.">
        <title>Antigenic diversity is generated by distinct evolutionary mechanisms in African trypanosome species.</title>
        <authorList>
            <person name="Jackson A.P."/>
            <person name="Berry A."/>
            <person name="Aslett M."/>
            <person name="Allison H.C."/>
            <person name="Burton P."/>
            <person name="Vavrova-Anderson J."/>
            <person name="Brown R."/>
            <person name="Browne H."/>
            <person name="Corton N."/>
            <person name="Hauser H."/>
            <person name="Gamble J."/>
            <person name="Gilderthorp R."/>
            <person name="Marcello L."/>
            <person name="McQuillan J."/>
            <person name="Otto T.D."/>
            <person name="Quail M.A."/>
            <person name="Sanders M.J."/>
            <person name="van Tonder A."/>
            <person name="Ginger M.L."/>
            <person name="Field M.C."/>
            <person name="Barry J.D."/>
            <person name="Hertz-Fowler C."/>
            <person name="Berriman M."/>
        </authorList>
    </citation>
    <scope>NUCLEOTIDE SEQUENCE [LARGE SCALE GENOMIC DNA]</scope>
    <source>
        <strain evidence="2 3">IL3000</strain>
    </source>
</reference>